<feature type="transmembrane region" description="Helical" evidence="1">
    <location>
        <begin position="98"/>
        <end position="123"/>
    </location>
</feature>
<gene>
    <name evidence="2" type="ORF">J4051_18055</name>
</gene>
<proteinExistence type="predicted"/>
<sequence length="412" mass="48455">MAQVDKKIFLALWIFNPFVSAIYLFKNFKQNRRIYPYLFLSFFFGLSFVVSTTGADSERYALQLLQYHRQNISLFEVIGDFYNEEGTKLDIYQPLVTWFISLFTDNVKVLFAFFALVFGYFWFKSLLLIRSHIQIPLKGLVLLTFLFLAFTNPIWLINGVRMWTAVGCFFYGLVVLHLEKDKKGWFYLVLPMFIHFSLIIALVVYILYVIIPYKNKTILFFAAFLFTFFLGELDLDIFRSYFEQAPEFLEKKGSYLNEDYVERVSEAKEQFAFHVILARHLSRYSILAITILMYYYYSRNKRKITDDYFNVIFTLGLFFASFSNLASNIPSGGRFVVLSNLIVLTAFLFLLNQRIRMNRAIKLLLSGSIIFVIIFRIREGLDYIGPFFFIGNPVVNWFVEDITLIDAIKSLL</sequence>
<feature type="transmembrane region" description="Helical" evidence="1">
    <location>
        <begin position="217"/>
        <end position="235"/>
    </location>
</feature>
<evidence type="ECO:0000313" key="2">
    <source>
        <dbReference type="EMBL" id="MBO3100180.1"/>
    </source>
</evidence>
<feature type="transmembrane region" description="Helical" evidence="1">
    <location>
        <begin position="37"/>
        <end position="55"/>
    </location>
</feature>
<keyword evidence="3" id="KW-1185">Reference proteome</keyword>
<dbReference type="Proteomes" id="UP000681315">
    <property type="component" value="Unassembled WGS sequence"/>
</dbReference>
<dbReference type="Pfam" id="PF14897">
    <property type="entry name" value="EpsG"/>
    <property type="match status" value="1"/>
</dbReference>
<protein>
    <submittedName>
        <fullName evidence="2">EpsG family protein</fullName>
    </submittedName>
</protein>
<feature type="transmembrane region" description="Helical" evidence="1">
    <location>
        <begin position="185"/>
        <end position="211"/>
    </location>
</feature>
<keyword evidence="1" id="KW-0812">Transmembrane</keyword>
<organism evidence="2 3">
    <name type="scientific">Gelidibacter pelagius</name>
    <dbReference type="NCBI Taxonomy" id="2819985"/>
    <lineage>
        <taxon>Bacteria</taxon>
        <taxon>Pseudomonadati</taxon>
        <taxon>Bacteroidota</taxon>
        <taxon>Flavobacteriia</taxon>
        <taxon>Flavobacteriales</taxon>
        <taxon>Flavobacteriaceae</taxon>
        <taxon>Gelidibacter</taxon>
    </lineage>
</organism>
<keyword evidence="1" id="KW-1133">Transmembrane helix</keyword>
<keyword evidence="1" id="KW-0472">Membrane</keyword>
<feature type="transmembrane region" description="Helical" evidence="1">
    <location>
        <begin position="6"/>
        <end position="25"/>
    </location>
</feature>
<name>A0ABS3SWT0_9FLAO</name>
<dbReference type="RefSeq" id="WP_208235284.1">
    <property type="nucleotide sequence ID" value="NZ_JAGEVG010000031.1"/>
</dbReference>
<feature type="transmembrane region" description="Helical" evidence="1">
    <location>
        <begin position="332"/>
        <end position="351"/>
    </location>
</feature>
<comment type="caution">
    <text evidence="2">The sequence shown here is derived from an EMBL/GenBank/DDBJ whole genome shotgun (WGS) entry which is preliminary data.</text>
</comment>
<evidence type="ECO:0000256" key="1">
    <source>
        <dbReference type="SAM" id="Phobius"/>
    </source>
</evidence>
<evidence type="ECO:0000313" key="3">
    <source>
        <dbReference type="Proteomes" id="UP000681315"/>
    </source>
</evidence>
<feature type="transmembrane region" description="Helical" evidence="1">
    <location>
        <begin position="135"/>
        <end position="156"/>
    </location>
</feature>
<feature type="transmembrane region" description="Helical" evidence="1">
    <location>
        <begin position="360"/>
        <end position="377"/>
    </location>
</feature>
<reference evidence="2 3" key="1">
    <citation type="submission" date="2021-03" db="EMBL/GenBank/DDBJ databases">
        <title>Gelidibacter sp. nov., isolated from costal sediment.</title>
        <authorList>
            <person name="Lun K.-Y."/>
        </authorList>
    </citation>
    <scope>NUCLEOTIDE SEQUENCE [LARGE SCALE GENOMIC DNA]</scope>
    <source>
        <strain evidence="2 3">DF109</strain>
    </source>
</reference>
<dbReference type="EMBL" id="JAGEVG010000031">
    <property type="protein sequence ID" value="MBO3100180.1"/>
    <property type="molecule type" value="Genomic_DNA"/>
</dbReference>
<feature type="transmembrane region" description="Helical" evidence="1">
    <location>
        <begin position="308"/>
        <end position="326"/>
    </location>
</feature>
<accession>A0ABS3SWT0</accession>
<dbReference type="InterPro" id="IPR049458">
    <property type="entry name" value="EpsG-like"/>
</dbReference>